<feature type="transmembrane region" description="Helical" evidence="1">
    <location>
        <begin position="267"/>
        <end position="296"/>
    </location>
</feature>
<proteinExistence type="predicted"/>
<evidence type="ECO:0000313" key="3">
    <source>
        <dbReference type="Proteomes" id="UP000308652"/>
    </source>
</evidence>
<organism evidence="2 3">
    <name type="scientific">Crucibulum laeve</name>
    <dbReference type="NCBI Taxonomy" id="68775"/>
    <lineage>
        <taxon>Eukaryota</taxon>
        <taxon>Fungi</taxon>
        <taxon>Dikarya</taxon>
        <taxon>Basidiomycota</taxon>
        <taxon>Agaricomycotina</taxon>
        <taxon>Agaricomycetes</taxon>
        <taxon>Agaricomycetidae</taxon>
        <taxon>Agaricales</taxon>
        <taxon>Agaricineae</taxon>
        <taxon>Nidulariaceae</taxon>
        <taxon>Crucibulum</taxon>
    </lineage>
</organism>
<accession>A0A5C3LHD4</accession>
<evidence type="ECO:0000256" key="1">
    <source>
        <dbReference type="SAM" id="Phobius"/>
    </source>
</evidence>
<dbReference type="Proteomes" id="UP000308652">
    <property type="component" value="Unassembled WGS sequence"/>
</dbReference>
<keyword evidence="1" id="KW-1133">Transmembrane helix</keyword>
<gene>
    <name evidence="2" type="ORF">BDQ12DRAFT_618618</name>
</gene>
<keyword evidence="1" id="KW-0812">Transmembrane</keyword>
<keyword evidence="3" id="KW-1185">Reference proteome</keyword>
<protein>
    <submittedName>
        <fullName evidence="2">Uncharacterized protein</fullName>
    </submittedName>
</protein>
<feature type="transmembrane region" description="Helical" evidence="1">
    <location>
        <begin position="12"/>
        <end position="32"/>
    </location>
</feature>
<dbReference type="AlphaFoldDB" id="A0A5C3LHD4"/>
<dbReference type="OrthoDB" id="3227921at2759"/>
<name>A0A5C3LHD4_9AGAR</name>
<feature type="non-terminal residue" evidence="2">
    <location>
        <position position="1"/>
    </location>
</feature>
<reference evidence="2 3" key="1">
    <citation type="journal article" date="2019" name="Nat. Ecol. Evol.">
        <title>Megaphylogeny resolves global patterns of mushroom evolution.</title>
        <authorList>
            <person name="Varga T."/>
            <person name="Krizsan K."/>
            <person name="Foldi C."/>
            <person name="Dima B."/>
            <person name="Sanchez-Garcia M."/>
            <person name="Sanchez-Ramirez S."/>
            <person name="Szollosi G.J."/>
            <person name="Szarkandi J.G."/>
            <person name="Papp V."/>
            <person name="Albert L."/>
            <person name="Andreopoulos W."/>
            <person name="Angelini C."/>
            <person name="Antonin V."/>
            <person name="Barry K.W."/>
            <person name="Bougher N.L."/>
            <person name="Buchanan P."/>
            <person name="Buyck B."/>
            <person name="Bense V."/>
            <person name="Catcheside P."/>
            <person name="Chovatia M."/>
            <person name="Cooper J."/>
            <person name="Damon W."/>
            <person name="Desjardin D."/>
            <person name="Finy P."/>
            <person name="Geml J."/>
            <person name="Haridas S."/>
            <person name="Hughes K."/>
            <person name="Justo A."/>
            <person name="Karasinski D."/>
            <person name="Kautmanova I."/>
            <person name="Kiss B."/>
            <person name="Kocsube S."/>
            <person name="Kotiranta H."/>
            <person name="LaButti K.M."/>
            <person name="Lechner B.E."/>
            <person name="Liimatainen K."/>
            <person name="Lipzen A."/>
            <person name="Lukacs Z."/>
            <person name="Mihaltcheva S."/>
            <person name="Morgado L.N."/>
            <person name="Niskanen T."/>
            <person name="Noordeloos M.E."/>
            <person name="Ohm R.A."/>
            <person name="Ortiz-Santana B."/>
            <person name="Ovrebo C."/>
            <person name="Racz N."/>
            <person name="Riley R."/>
            <person name="Savchenko A."/>
            <person name="Shiryaev A."/>
            <person name="Soop K."/>
            <person name="Spirin V."/>
            <person name="Szebenyi C."/>
            <person name="Tomsovsky M."/>
            <person name="Tulloss R.E."/>
            <person name="Uehling J."/>
            <person name="Grigoriev I.V."/>
            <person name="Vagvolgyi C."/>
            <person name="Papp T."/>
            <person name="Martin F.M."/>
            <person name="Miettinen O."/>
            <person name="Hibbett D.S."/>
            <person name="Nagy L.G."/>
        </authorList>
    </citation>
    <scope>NUCLEOTIDE SEQUENCE [LARGE SCALE GENOMIC DNA]</scope>
    <source>
        <strain evidence="2 3">CBS 166.37</strain>
    </source>
</reference>
<evidence type="ECO:0000313" key="2">
    <source>
        <dbReference type="EMBL" id="TFK31603.1"/>
    </source>
</evidence>
<keyword evidence="1" id="KW-0472">Membrane</keyword>
<sequence>RGEYRVIRIIRAYFSAICLIGIILFAFFEMIINPIRESQLVPTKEYHSKYSEFGSKSSAPVWGIVAYMGANNILPDAPGKLEDAVTVTPLWDESFENPPPCQTLLGYKYSGQYYNDNNRFNPSIRAITIFCPSAKLLVSVNFSMLGIPDNDRIGNTQKSTVLIAVGLTNDTRDVIRDTLPTPLSPGLHVLGAVRQRIRQRLNSGSLSFLGLFTSSRTFVVGDIVSLTPDPSTSAIIPRGPGMASLRIHVLFESTDWTISQEYREKTVWSGFATLGGFWTSISSGFAFLFGATLLLVTFGKGGNRI</sequence>
<dbReference type="EMBL" id="ML213728">
    <property type="protein sequence ID" value="TFK31603.1"/>
    <property type="molecule type" value="Genomic_DNA"/>
</dbReference>